<accession>A0ABU8XKP7</accession>
<keyword evidence="1" id="KW-0732">Signal</keyword>
<comment type="caution">
    <text evidence="3">The sequence shown here is derived from an EMBL/GenBank/DDBJ whole genome shotgun (WGS) entry which is preliminary data.</text>
</comment>
<feature type="domain" description="Lysozyme inhibitor LprI-like N-terminal" evidence="2">
    <location>
        <begin position="130"/>
        <end position="226"/>
    </location>
</feature>
<evidence type="ECO:0000256" key="1">
    <source>
        <dbReference type="SAM" id="SignalP"/>
    </source>
</evidence>
<feature type="signal peptide" evidence="1">
    <location>
        <begin position="1"/>
        <end position="24"/>
    </location>
</feature>
<gene>
    <name evidence="3" type="ORF">U1T56_00545</name>
</gene>
<keyword evidence="4" id="KW-1185">Reference proteome</keyword>
<name>A0ABU8XKP7_9PROT</name>
<evidence type="ECO:0000259" key="2">
    <source>
        <dbReference type="Pfam" id="PF07007"/>
    </source>
</evidence>
<sequence length="228" mass="23657">MPPIVRHPAALLLMGLFLSLAACAPTGGGAVNLSPETAIRACEAPAALALRARDPSFRSVVLDPAASSRIERRSTYVGSQPLAMVVSGQGTARTGTAIADLRYWCLIGPDGRALFVDVETVNGGAALAECARPAGGGSTAACLDDLLHKAERALAEAEARAVARARSTRSGAPRADVDEPVATSIGAWRVYRDAECTRRQESAPADSPDLAAACRVELTRARVRELGG</sequence>
<dbReference type="EMBL" id="JBBLZC010000001">
    <property type="protein sequence ID" value="MEK0081624.1"/>
    <property type="molecule type" value="Genomic_DNA"/>
</dbReference>
<dbReference type="Gene3D" id="1.20.1270.180">
    <property type="match status" value="1"/>
</dbReference>
<evidence type="ECO:0000313" key="3">
    <source>
        <dbReference type="EMBL" id="MEK0081624.1"/>
    </source>
</evidence>
<evidence type="ECO:0000313" key="4">
    <source>
        <dbReference type="Proteomes" id="UP001375743"/>
    </source>
</evidence>
<dbReference type="RefSeq" id="WP_418157476.1">
    <property type="nucleotide sequence ID" value="NZ_JBBLZC010000001.1"/>
</dbReference>
<dbReference type="InterPro" id="IPR009739">
    <property type="entry name" value="LprI-like_N"/>
</dbReference>
<proteinExistence type="predicted"/>
<protein>
    <submittedName>
        <fullName evidence="3">Lysozyme inhibitor LprI family protein</fullName>
    </submittedName>
</protein>
<dbReference type="Proteomes" id="UP001375743">
    <property type="component" value="Unassembled WGS sequence"/>
</dbReference>
<organism evidence="3 4">
    <name type="scientific">Benzoatithermus flavus</name>
    <dbReference type="NCBI Taxonomy" id="3108223"/>
    <lineage>
        <taxon>Bacteria</taxon>
        <taxon>Pseudomonadati</taxon>
        <taxon>Pseudomonadota</taxon>
        <taxon>Alphaproteobacteria</taxon>
        <taxon>Geminicoccales</taxon>
        <taxon>Geminicoccaceae</taxon>
        <taxon>Benzoatithermus</taxon>
    </lineage>
</organism>
<feature type="chain" id="PRO_5047181761" evidence="1">
    <location>
        <begin position="25"/>
        <end position="228"/>
    </location>
</feature>
<dbReference type="Pfam" id="PF07007">
    <property type="entry name" value="LprI"/>
    <property type="match status" value="1"/>
</dbReference>
<reference evidence="3 4" key="1">
    <citation type="submission" date="2024-01" db="EMBL/GenBank/DDBJ databases">
        <title>Multi-omics insights into the function and evolution of sodium benzoate biodegradation pathways in Benzoatithermus flavus gen. nov., sp. nov. from hot spring.</title>
        <authorList>
            <person name="Hu C.-J."/>
            <person name="Li W.-J."/>
        </authorList>
    </citation>
    <scope>NUCLEOTIDE SEQUENCE [LARGE SCALE GENOMIC DNA]</scope>
    <source>
        <strain evidence="3 4">SYSU G07066</strain>
    </source>
</reference>
<dbReference type="PROSITE" id="PS51257">
    <property type="entry name" value="PROKAR_LIPOPROTEIN"/>
    <property type="match status" value="1"/>
</dbReference>